<feature type="transmembrane region" description="Helical" evidence="5">
    <location>
        <begin position="384"/>
        <end position="404"/>
    </location>
</feature>
<feature type="transmembrane region" description="Helical" evidence="5">
    <location>
        <begin position="317"/>
        <end position="339"/>
    </location>
</feature>
<dbReference type="PIRSF" id="PIRSF006060">
    <property type="entry name" value="AA_transporter"/>
    <property type="match status" value="1"/>
</dbReference>
<protein>
    <submittedName>
        <fullName evidence="6">Serine/threonine exchanger SteT</fullName>
    </submittedName>
</protein>
<feature type="transmembrane region" description="Helical" evidence="5">
    <location>
        <begin position="345"/>
        <end position="364"/>
    </location>
</feature>
<feature type="transmembrane region" description="Helical" evidence="5">
    <location>
        <begin position="127"/>
        <end position="144"/>
    </location>
</feature>
<dbReference type="AlphaFoldDB" id="A0A6C2UNR2"/>
<evidence type="ECO:0000256" key="4">
    <source>
        <dbReference type="ARBA" id="ARBA00023136"/>
    </source>
</evidence>
<evidence type="ECO:0000256" key="2">
    <source>
        <dbReference type="ARBA" id="ARBA00022692"/>
    </source>
</evidence>
<feature type="transmembrane region" description="Helical" evidence="5">
    <location>
        <begin position="410"/>
        <end position="426"/>
    </location>
</feature>
<proteinExistence type="predicted"/>
<evidence type="ECO:0000256" key="5">
    <source>
        <dbReference type="SAM" id="Phobius"/>
    </source>
</evidence>
<dbReference type="RefSeq" id="WP_136062413.1">
    <property type="nucleotide sequence ID" value="NZ_CAAHFH010000002.1"/>
</dbReference>
<name>A0A6C2UNR2_9BACT</name>
<keyword evidence="4 5" id="KW-0472">Membrane</keyword>
<evidence type="ECO:0000256" key="1">
    <source>
        <dbReference type="ARBA" id="ARBA00004141"/>
    </source>
</evidence>
<feature type="transmembrane region" description="Helical" evidence="5">
    <location>
        <begin position="156"/>
        <end position="176"/>
    </location>
</feature>
<dbReference type="InterPro" id="IPR002293">
    <property type="entry name" value="AA/rel_permease1"/>
</dbReference>
<feature type="transmembrane region" description="Helical" evidence="5">
    <location>
        <begin position="182"/>
        <end position="203"/>
    </location>
</feature>
<dbReference type="InterPro" id="IPR050598">
    <property type="entry name" value="AminoAcid_Transporter"/>
</dbReference>
<evidence type="ECO:0000256" key="3">
    <source>
        <dbReference type="ARBA" id="ARBA00022989"/>
    </source>
</evidence>
<dbReference type="GO" id="GO:0015179">
    <property type="term" value="F:L-amino acid transmembrane transporter activity"/>
    <property type="evidence" value="ECO:0007669"/>
    <property type="project" value="TreeGrafter"/>
</dbReference>
<feature type="transmembrane region" description="Helical" evidence="5">
    <location>
        <begin position="39"/>
        <end position="62"/>
    </location>
</feature>
<keyword evidence="3 5" id="KW-1133">Transmembrane helix</keyword>
<dbReference type="Gene3D" id="1.20.1740.10">
    <property type="entry name" value="Amino acid/polyamine transporter I"/>
    <property type="match status" value="1"/>
</dbReference>
<gene>
    <name evidence="6" type="primary">steT</name>
    <name evidence="6" type="ORF">SCARR_02978</name>
</gene>
<dbReference type="Proteomes" id="UP000346198">
    <property type="component" value="Unassembled WGS sequence"/>
</dbReference>
<feature type="transmembrane region" description="Helical" evidence="5">
    <location>
        <begin position="269"/>
        <end position="296"/>
    </location>
</feature>
<dbReference type="EMBL" id="CAAHFH010000002">
    <property type="protein sequence ID" value="VGO20911.1"/>
    <property type="molecule type" value="Genomic_DNA"/>
</dbReference>
<feature type="transmembrane region" description="Helical" evidence="5">
    <location>
        <begin position="224"/>
        <end position="249"/>
    </location>
</feature>
<dbReference type="PANTHER" id="PTHR11785">
    <property type="entry name" value="AMINO ACID TRANSPORTER"/>
    <property type="match status" value="1"/>
</dbReference>
<organism evidence="6 7">
    <name type="scientific">Pontiella sulfatireligans</name>
    <dbReference type="NCBI Taxonomy" id="2750658"/>
    <lineage>
        <taxon>Bacteria</taxon>
        <taxon>Pseudomonadati</taxon>
        <taxon>Kiritimatiellota</taxon>
        <taxon>Kiritimatiellia</taxon>
        <taxon>Kiritimatiellales</taxon>
        <taxon>Pontiellaceae</taxon>
        <taxon>Pontiella</taxon>
    </lineage>
</organism>
<evidence type="ECO:0000313" key="7">
    <source>
        <dbReference type="Proteomes" id="UP000346198"/>
    </source>
</evidence>
<dbReference type="Pfam" id="PF13520">
    <property type="entry name" value="AA_permease_2"/>
    <property type="match status" value="1"/>
</dbReference>
<feature type="transmembrane region" description="Helical" evidence="5">
    <location>
        <begin position="7"/>
        <end position="27"/>
    </location>
</feature>
<dbReference type="PANTHER" id="PTHR11785:SF512">
    <property type="entry name" value="SOBREMESA, ISOFORM B"/>
    <property type="match status" value="1"/>
</dbReference>
<keyword evidence="7" id="KW-1185">Reference proteome</keyword>
<comment type="subcellular location">
    <subcellularLocation>
        <location evidence="1">Membrane</location>
        <topology evidence="1">Multi-pass membrane protein</topology>
    </subcellularLocation>
</comment>
<dbReference type="GO" id="GO:0016020">
    <property type="term" value="C:membrane"/>
    <property type="evidence" value="ECO:0007669"/>
    <property type="project" value="UniProtKB-SubCell"/>
</dbReference>
<keyword evidence="2 5" id="KW-0812">Transmembrane</keyword>
<sequence>MKSPVKALSLFDSTCIIVGIIIGAGIYETTPMVAVCMGGWGGTMAAWLAGGLLALCGALCYAELATTYPSQGGDYVYLSRAYGPWAGFLFGWSQLAVIRPGDIALMAFVFARYASTLYAPVPNMGTFYAVGAVAVLTVINILGVRESKWTQNALTVVKAAGLLFIVAVGLAAPGAAHVPASGSITGGGLKLAMILVLFTYGGWNEMAYVAAEIRNPQKNIVRALVFGTVAVATLYLLANGAFLHALGYAGMAGSEAVAVDVVATRMPGVAARLIAVIICISALGAVNGLIFTGARISYALGTGHKVFQGLGKWHPKLGTPMAALALQGLLSMVIVLVAGSFVDTILYSAPAVWLFFLATGLSLFRLRKKEASIPRPFKAPLYPVVPILFCAACVFMLFSSASYAFAEKPVGLLALLSVMAASALFWRKADGTHFGS</sequence>
<accession>A0A6C2UNR2</accession>
<reference evidence="6 7" key="1">
    <citation type="submission" date="2019-04" db="EMBL/GenBank/DDBJ databases">
        <authorList>
            <person name="Van Vliet M D."/>
        </authorList>
    </citation>
    <scope>NUCLEOTIDE SEQUENCE [LARGE SCALE GENOMIC DNA]</scope>
    <source>
        <strain evidence="6 7">F21</strain>
    </source>
</reference>
<evidence type="ECO:0000313" key="6">
    <source>
        <dbReference type="EMBL" id="VGO20911.1"/>
    </source>
</evidence>